<proteinExistence type="inferred from homology"/>
<evidence type="ECO:0000256" key="4">
    <source>
        <dbReference type="RuleBase" id="RU000535"/>
    </source>
</evidence>
<dbReference type="InterPro" id="IPR020818">
    <property type="entry name" value="Chaperonin_GroES"/>
</dbReference>
<dbReference type="PROSITE" id="PS00681">
    <property type="entry name" value="CHAPERONINS_CPN10"/>
    <property type="match status" value="1"/>
</dbReference>
<dbReference type="FunFam" id="2.30.33.40:FF:000001">
    <property type="entry name" value="10 kDa chaperonin"/>
    <property type="match status" value="1"/>
</dbReference>
<dbReference type="GO" id="GO:0005737">
    <property type="term" value="C:cytoplasm"/>
    <property type="evidence" value="ECO:0007669"/>
    <property type="project" value="UniProtKB-SubCell"/>
</dbReference>
<keyword evidence="2 3" id="KW-0143">Chaperone</keyword>
<dbReference type="Pfam" id="PF00166">
    <property type="entry name" value="Cpn10"/>
    <property type="match status" value="1"/>
</dbReference>
<dbReference type="GO" id="GO:0051082">
    <property type="term" value="F:unfolded protein binding"/>
    <property type="evidence" value="ECO:0007669"/>
    <property type="project" value="TreeGrafter"/>
</dbReference>
<dbReference type="EMBL" id="AP019774">
    <property type="protein sequence ID" value="BCD70748.1"/>
    <property type="molecule type" value="Genomic_DNA"/>
</dbReference>
<dbReference type="Gene3D" id="2.30.33.40">
    <property type="entry name" value="GroES chaperonin"/>
    <property type="match status" value="1"/>
</dbReference>
<dbReference type="InterPro" id="IPR018369">
    <property type="entry name" value="Chaprnonin_Cpn10_CS"/>
</dbReference>
<keyword evidence="3" id="KW-0963">Cytoplasm</keyword>
<reference evidence="7 8" key="1">
    <citation type="submission" date="2019-06" db="EMBL/GenBank/DDBJ databases">
        <title>Complete genome sequence of Helicobacter suis SNTW101c.</title>
        <authorList>
            <person name="Rimbara E."/>
            <person name="Suzuki M."/>
            <person name="Matsui H."/>
            <person name="Nakamura M."/>
            <person name="Mori S."/>
            <person name="Shibayama K."/>
        </authorList>
    </citation>
    <scope>NUCLEOTIDE SEQUENCE [LARGE SCALE GENOMIC DNA]</scope>
    <source>
        <strain evidence="7 8">SNTW101c</strain>
    </source>
</reference>
<dbReference type="InterPro" id="IPR037124">
    <property type="entry name" value="Chaperonin_GroES_sf"/>
</dbReference>
<protein>
    <recommendedName>
        <fullName evidence="3">Co-chaperonin GroES</fullName>
    </recommendedName>
    <alternativeName>
        <fullName evidence="3">10 kDa chaperonin</fullName>
    </alternativeName>
    <alternativeName>
        <fullName evidence="3">Chaperonin-10</fullName>
        <shortName evidence="3">Cpn10</shortName>
    </alternativeName>
</protein>
<dbReference type="Proteomes" id="UP000317935">
    <property type="component" value="Chromosome"/>
</dbReference>
<dbReference type="HAMAP" id="MF_00580">
    <property type="entry name" value="CH10"/>
    <property type="match status" value="1"/>
</dbReference>
<dbReference type="GO" id="GO:0005524">
    <property type="term" value="F:ATP binding"/>
    <property type="evidence" value="ECO:0007669"/>
    <property type="project" value="InterPro"/>
</dbReference>
<dbReference type="AlphaFoldDB" id="A0A6J4CZ33"/>
<comment type="subunit">
    <text evidence="3">Heptamer of 7 subunits arranged in a ring. Interacts with the chaperonin GroEL.</text>
</comment>
<dbReference type="PANTHER" id="PTHR10772">
    <property type="entry name" value="10 KDA HEAT SHOCK PROTEIN"/>
    <property type="match status" value="1"/>
</dbReference>
<comment type="similarity">
    <text evidence="1 3 4">Belongs to the GroES chaperonin family.</text>
</comment>
<organism evidence="7 8">
    <name type="scientific">Helicobacter suis</name>
    <dbReference type="NCBI Taxonomy" id="104628"/>
    <lineage>
        <taxon>Bacteria</taxon>
        <taxon>Pseudomonadati</taxon>
        <taxon>Campylobacterota</taxon>
        <taxon>Epsilonproteobacteria</taxon>
        <taxon>Campylobacterales</taxon>
        <taxon>Helicobacteraceae</taxon>
        <taxon>Helicobacter</taxon>
    </lineage>
</organism>
<feature type="region of interest" description="Disordered" evidence="5">
    <location>
        <begin position="90"/>
        <end position="111"/>
    </location>
</feature>
<evidence type="ECO:0000256" key="1">
    <source>
        <dbReference type="ARBA" id="ARBA00006975"/>
    </source>
</evidence>
<evidence type="ECO:0000256" key="3">
    <source>
        <dbReference type="HAMAP-Rule" id="MF_00580"/>
    </source>
</evidence>
<dbReference type="EMBL" id="AP023036">
    <property type="protein sequence ID" value="BCD46416.1"/>
    <property type="molecule type" value="Genomic_DNA"/>
</dbReference>
<sequence length="111" mass="12453">MFKPLGERVLVERLEEEKKTPSGIIIPDNAKEKPQMGVVKAVSHKVSEEHKYLKEGDVVAFGKYKGSEIVLGDKEFIVLDLEDVLGIVDSHHHGHGEHKGNKHEGHSHHNH</sequence>
<dbReference type="GO" id="GO:0044183">
    <property type="term" value="F:protein folding chaperone"/>
    <property type="evidence" value="ECO:0007669"/>
    <property type="project" value="InterPro"/>
</dbReference>
<dbReference type="GeneID" id="56928999"/>
<comment type="function">
    <text evidence="3 4">Together with the chaperonin GroEL, plays an essential role in assisting protein folding. The GroEL-GroES system forms a nano-cage that allows encapsulation of the non-native substrate proteins and provides a physical environment optimized to promote and accelerate protein folding. GroES binds to the apical surface of the GroEL ring, thereby capping the opening of the GroEL channel.</text>
</comment>
<keyword evidence="9" id="KW-1185">Reference proteome</keyword>
<dbReference type="SUPFAM" id="SSF50129">
    <property type="entry name" value="GroES-like"/>
    <property type="match status" value="1"/>
</dbReference>
<evidence type="ECO:0000313" key="8">
    <source>
        <dbReference type="Proteomes" id="UP000317935"/>
    </source>
</evidence>
<evidence type="ECO:0000256" key="2">
    <source>
        <dbReference type="ARBA" id="ARBA00023186"/>
    </source>
</evidence>
<dbReference type="PANTHER" id="PTHR10772:SF58">
    <property type="entry name" value="CO-CHAPERONIN GROES"/>
    <property type="match status" value="1"/>
</dbReference>
<dbReference type="SMART" id="SM00883">
    <property type="entry name" value="Cpn10"/>
    <property type="match status" value="1"/>
</dbReference>
<dbReference type="CDD" id="cd00320">
    <property type="entry name" value="cpn10"/>
    <property type="match status" value="1"/>
</dbReference>
<dbReference type="InterPro" id="IPR011032">
    <property type="entry name" value="GroES-like_sf"/>
</dbReference>
<dbReference type="GO" id="GO:0051087">
    <property type="term" value="F:protein-folding chaperone binding"/>
    <property type="evidence" value="ECO:0007669"/>
    <property type="project" value="TreeGrafter"/>
</dbReference>
<dbReference type="OrthoDB" id="9806791at2"/>
<dbReference type="GO" id="GO:0046872">
    <property type="term" value="F:metal ion binding"/>
    <property type="evidence" value="ECO:0007669"/>
    <property type="project" value="TreeGrafter"/>
</dbReference>
<name>A0A6J4CZ33_9HELI</name>
<evidence type="ECO:0000256" key="5">
    <source>
        <dbReference type="SAM" id="MobiDB-lite"/>
    </source>
</evidence>
<comment type="subcellular location">
    <subcellularLocation>
        <location evidence="3">Cytoplasm</location>
    </subcellularLocation>
</comment>
<dbReference type="PRINTS" id="PR00297">
    <property type="entry name" value="CHAPERONIN10"/>
</dbReference>
<dbReference type="NCBIfam" id="NF001537">
    <property type="entry name" value="PRK00364.3-3"/>
    <property type="match status" value="1"/>
</dbReference>
<evidence type="ECO:0000313" key="6">
    <source>
        <dbReference type="EMBL" id="BCD46416.1"/>
    </source>
</evidence>
<dbReference type="Proteomes" id="UP000509742">
    <property type="component" value="Chromosome"/>
</dbReference>
<gene>
    <name evidence="3" type="primary">groES</name>
    <name evidence="3" type="synonym">groS</name>
    <name evidence="6" type="ORF">NHP190020_14550</name>
    <name evidence="7" type="ORF">SNTW_13930</name>
</gene>
<dbReference type="RefSeq" id="WP_006564695.1">
    <property type="nucleotide sequence ID" value="NZ_AP019774.1"/>
</dbReference>
<accession>A0A6J4CZ33</accession>
<evidence type="ECO:0000313" key="9">
    <source>
        <dbReference type="Proteomes" id="UP000509742"/>
    </source>
</evidence>
<evidence type="ECO:0000313" key="7">
    <source>
        <dbReference type="EMBL" id="BCD70748.1"/>
    </source>
</evidence>
<reference evidence="6 9" key="2">
    <citation type="submission" date="2020-04" db="EMBL/GenBank/DDBJ databases">
        <title>Genomic analysis of gastric non-Helicobacter pylori Helicobacters isolated in Japan.</title>
        <authorList>
            <person name="Suzuki M."/>
            <person name="Rimbara E."/>
        </authorList>
    </citation>
    <scope>NUCLEOTIDE SEQUENCE [LARGE SCALE GENOMIC DNA]</scope>
    <source>
        <strain evidence="6 9">NHP19-0020</strain>
    </source>
</reference>